<keyword evidence="1" id="KW-1133">Transmembrane helix</keyword>
<keyword evidence="3" id="KW-1185">Reference proteome</keyword>
<keyword evidence="1" id="KW-0472">Membrane</keyword>
<keyword evidence="1" id="KW-0812">Transmembrane</keyword>
<feature type="transmembrane region" description="Helical" evidence="1">
    <location>
        <begin position="63"/>
        <end position="82"/>
    </location>
</feature>
<dbReference type="RefSeq" id="WP_274356912.1">
    <property type="nucleotide sequence ID" value="NZ_CP118099.1"/>
</dbReference>
<gene>
    <name evidence="2" type="ORF">PTI97_00595</name>
</gene>
<sequence length="87" mass="9396">MTQTVIRISIAALIGLGVSIATFSILIWLGYEQALTSGEPIQLFTRDIYQFENGIGVANQNQMAILGAGFMGIAVLIGEIGIRLKRK</sequence>
<dbReference type="InterPro" id="IPR046007">
    <property type="entry name" value="DUF5963"/>
</dbReference>
<name>A0ABY7X2D1_9BACL</name>
<dbReference type="Pfam" id="PF19388">
    <property type="entry name" value="DUF5963"/>
    <property type="match status" value="1"/>
</dbReference>
<dbReference type="NCBIfam" id="NF033904">
    <property type="entry name" value="LlsX_fam"/>
    <property type="match status" value="1"/>
</dbReference>
<feature type="transmembrane region" description="Helical" evidence="1">
    <location>
        <begin position="12"/>
        <end position="31"/>
    </location>
</feature>
<evidence type="ECO:0000313" key="2">
    <source>
        <dbReference type="EMBL" id="WDH76066.1"/>
    </source>
</evidence>
<proteinExistence type="predicted"/>
<organism evidence="2 3">
    <name type="scientific">Exiguobacterium marinum</name>
    <dbReference type="NCBI Taxonomy" id="273528"/>
    <lineage>
        <taxon>Bacteria</taxon>
        <taxon>Bacillati</taxon>
        <taxon>Bacillota</taxon>
        <taxon>Bacilli</taxon>
        <taxon>Bacillales</taxon>
        <taxon>Bacillales Family XII. Incertae Sedis</taxon>
        <taxon>Exiguobacterium</taxon>
    </lineage>
</organism>
<accession>A0ABY7X2D1</accession>
<evidence type="ECO:0000313" key="3">
    <source>
        <dbReference type="Proteomes" id="UP001213680"/>
    </source>
</evidence>
<protein>
    <submittedName>
        <fullName evidence="2">DUF5963 family protein</fullName>
    </submittedName>
</protein>
<dbReference type="EMBL" id="CP118099">
    <property type="protein sequence ID" value="WDH76066.1"/>
    <property type="molecule type" value="Genomic_DNA"/>
</dbReference>
<dbReference type="Proteomes" id="UP001213680">
    <property type="component" value="Chromosome"/>
</dbReference>
<reference evidence="2 3" key="1">
    <citation type="submission" date="2023-02" db="EMBL/GenBank/DDBJ databases">
        <title>A bacterium isolated from plastisphere.</title>
        <authorList>
            <person name="Sun Y."/>
        </authorList>
    </citation>
    <scope>NUCLEOTIDE SEQUENCE [LARGE SCALE GENOMIC DNA]</scope>
    <source>
        <strain evidence="3">a-1</strain>
    </source>
</reference>
<evidence type="ECO:0000256" key="1">
    <source>
        <dbReference type="SAM" id="Phobius"/>
    </source>
</evidence>